<organism evidence="1 2">
    <name type="scientific">Ciona intestinalis</name>
    <name type="common">Transparent sea squirt</name>
    <name type="synonym">Ascidia intestinalis</name>
    <dbReference type="NCBI Taxonomy" id="7719"/>
    <lineage>
        <taxon>Eukaryota</taxon>
        <taxon>Metazoa</taxon>
        <taxon>Chordata</taxon>
        <taxon>Tunicata</taxon>
        <taxon>Ascidiacea</taxon>
        <taxon>Phlebobranchia</taxon>
        <taxon>Cionidae</taxon>
        <taxon>Ciona</taxon>
    </lineage>
</organism>
<dbReference type="HOGENOM" id="CLU_057628_1_0_1"/>
<dbReference type="OMA" id="ETICECY"/>
<dbReference type="SUPFAM" id="SSF48371">
    <property type="entry name" value="ARM repeat"/>
    <property type="match status" value="1"/>
</dbReference>
<reference evidence="1" key="2">
    <citation type="journal article" date="2008" name="Genome Biol.">
        <title>Improved genome assembly and evidence-based global gene model set for the chordate Ciona intestinalis: new insight into intron and operon populations.</title>
        <authorList>
            <person name="Satou Y."/>
            <person name="Mineta K."/>
            <person name="Ogasawara M."/>
            <person name="Sasakura Y."/>
            <person name="Shoguchi E."/>
            <person name="Ueno K."/>
            <person name="Yamada L."/>
            <person name="Matsumoto J."/>
            <person name="Wasserscheid J."/>
            <person name="Dewar K."/>
            <person name="Wiley G.B."/>
            <person name="Macmil S.L."/>
            <person name="Roe B.A."/>
            <person name="Zeller R.W."/>
            <person name="Hastings K.E."/>
            <person name="Lemaire P."/>
            <person name="Lindquist E."/>
            <person name="Endo T."/>
            <person name="Hotta K."/>
            <person name="Inaba K."/>
        </authorList>
    </citation>
    <scope>NUCLEOTIDE SEQUENCE [LARGE SCALE GENOMIC DNA]</scope>
    <source>
        <strain evidence="1">wild type</strain>
    </source>
</reference>
<dbReference type="Proteomes" id="UP000008144">
    <property type="component" value="Chromosome 8"/>
</dbReference>
<dbReference type="InterPro" id="IPR041090">
    <property type="entry name" value="DUF5578"/>
</dbReference>
<dbReference type="Ensembl" id="ENSCINT00000024661.2">
    <property type="protein sequence ID" value="ENSCINP00000024415.2"/>
    <property type="gene ID" value="ENSCING00000013253.2"/>
</dbReference>
<evidence type="ECO:0000313" key="2">
    <source>
        <dbReference type="Proteomes" id="UP000008144"/>
    </source>
</evidence>
<dbReference type="GeneTree" id="ENSGT00940000173815"/>
<dbReference type="InParanoid" id="F6SFU4"/>
<dbReference type="EMBL" id="EAAA01002665">
    <property type="status" value="NOT_ANNOTATED_CDS"/>
    <property type="molecule type" value="Genomic_DNA"/>
</dbReference>
<proteinExistence type="predicted"/>
<dbReference type="InterPro" id="IPR011989">
    <property type="entry name" value="ARM-like"/>
</dbReference>
<dbReference type="InterPro" id="IPR016024">
    <property type="entry name" value="ARM-type_fold"/>
</dbReference>
<dbReference type="PANTHER" id="PTHR34258:SF1">
    <property type="entry name" value="ARMADILLO-LIKE HELICAL DOMAIN CONTAINING PROTEIN 1"/>
    <property type="match status" value="1"/>
</dbReference>
<keyword evidence="2" id="KW-1185">Reference proteome</keyword>
<name>F6SFU4_CIOIN</name>
<gene>
    <name evidence="1" type="primary">LOC100175156</name>
</gene>
<reference evidence="1" key="3">
    <citation type="submission" date="2025-08" db="UniProtKB">
        <authorList>
            <consortium name="Ensembl"/>
        </authorList>
    </citation>
    <scope>IDENTIFICATION</scope>
</reference>
<dbReference type="AlphaFoldDB" id="F6SFU4"/>
<reference evidence="1" key="4">
    <citation type="submission" date="2025-09" db="UniProtKB">
        <authorList>
            <consortium name="Ensembl"/>
        </authorList>
    </citation>
    <scope>IDENTIFICATION</scope>
</reference>
<sequence>LNMPHSQSAVSKVQILLSRWDKGSALVRGEILVEFLKNCVGKTGPELEQEFGQAASLFLTRLTAWLRLTYMMGSCIGLQLKALHVFLTATSGHHFMAEFIEVGGVLTLLEITGLKQSTESDKCDALKLLIVIASAGRQYKELICESYGIRSVAECLAKSKSEDTQDHARILLQLLAQGNPKYGLQVYKGLIALLPSTSPKAQQMALQNLRIVQPIVKSASPSLVEPLLNLLATVHLEVQYEAIEFIRELMEYDIQSQLLEGLVRSLRPTREEVLKYQPKLAEALDGAPALSGPLPTFIKQAAAAKTIGILSRDSSGLAEHLLRMRVIQQLMYAMGNVDYADTQRQAALSLEYLVRIFPSVNEAVKHAMGEQLYELFMTNAENMYMSLNAVQADVLVSNKVTSSTAAA</sequence>
<protein>
    <submittedName>
        <fullName evidence="1">Armadillo-like helical domain containing protein 1</fullName>
    </submittedName>
</protein>
<accession>F6SFU4</accession>
<dbReference type="Pfam" id="PF17741">
    <property type="entry name" value="DUF5578"/>
    <property type="match status" value="1"/>
</dbReference>
<evidence type="ECO:0000313" key="1">
    <source>
        <dbReference type="Ensembl" id="ENSCINP00000024415.2"/>
    </source>
</evidence>
<reference evidence="2" key="1">
    <citation type="journal article" date="2002" name="Science">
        <title>The draft genome of Ciona intestinalis: insights into chordate and vertebrate origins.</title>
        <authorList>
            <person name="Dehal P."/>
            <person name="Satou Y."/>
            <person name="Campbell R.K."/>
            <person name="Chapman J."/>
            <person name="Degnan B."/>
            <person name="De Tomaso A."/>
            <person name="Davidson B."/>
            <person name="Di Gregorio A."/>
            <person name="Gelpke M."/>
            <person name="Goodstein D.M."/>
            <person name="Harafuji N."/>
            <person name="Hastings K.E."/>
            <person name="Ho I."/>
            <person name="Hotta K."/>
            <person name="Huang W."/>
            <person name="Kawashima T."/>
            <person name="Lemaire P."/>
            <person name="Martinez D."/>
            <person name="Meinertzhagen I.A."/>
            <person name="Necula S."/>
            <person name="Nonaka M."/>
            <person name="Putnam N."/>
            <person name="Rash S."/>
            <person name="Saiga H."/>
            <person name="Satake M."/>
            <person name="Terry A."/>
            <person name="Yamada L."/>
            <person name="Wang H.G."/>
            <person name="Awazu S."/>
            <person name="Azumi K."/>
            <person name="Boore J."/>
            <person name="Branno M."/>
            <person name="Chin-Bow S."/>
            <person name="DeSantis R."/>
            <person name="Doyle S."/>
            <person name="Francino P."/>
            <person name="Keys D.N."/>
            <person name="Haga S."/>
            <person name="Hayashi H."/>
            <person name="Hino K."/>
            <person name="Imai K.S."/>
            <person name="Inaba K."/>
            <person name="Kano S."/>
            <person name="Kobayashi K."/>
            <person name="Kobayashi M."/>
            <person name="Lee B.I."/>
            <person name="Makabe K.W."/>
            <person name="Manohar C."/>
            <person name="Matassi G."/>
            <person name="Medina M."/>
            <person name="Mochizuki Y."/>
            <person name="Mount S."/>
            <person name="Morishita T."/>
            <person name="Miura S."/>
            <person name="Nakayama A."/>
            <person name="Nishizaka S."/>
            <person name="Nomoto H."/>
            <person name="Ohta F."/>
            <person name="Oishi K."/>
            <person name="Rigoutsos I."/>
            <person name="Sano M."/>
            <person name="Sasaki A."/>
            <person name="Sasakura Y."/>
            <person name="Shoguchi E."/>
            <person name="Shin-i T."/>
            <person name="Spagnuolo A."/>
            <person name="Stainier D."/>
            <person name="Suzuki M.M."/>
            <person name="Tassy O."/>
            <person name="Takatori N."/>
            <person name="Tokuoka M."/>
            <person name="Yagi K."/>
            <person name="Yoshizaki F."/>
            <person name="Wada S."/>
            <person name="Zhang C."/>
            <person name="Hyatt P.D."/>
            <person name="Larimer F."/>
            <person name="Detter C."/>
            <person name="Doggett N."/>
            <person name="Glavina T."/>
            <person name="Hawkins T."/>
            <person name="Richardson P."/>
            <person name="Lucas S."/>
            <person name="Kohara Y."/>
            <person name="Levine M."/>
            <person name="Satoh N."/>
            <person name="Rokhsar D.S."/>
        </authorList>
    </citation>
    <scope>NUCLEOTIDE SEQUENCE [LARGE SCALE GENOMIC DNA]</scope>
</reference>
<dbReference type="Gene3D" id="1.25.10.10">
    <property type="entry name" value="Leucine-rich Repeat Variant"/>
    <property type="match status" value="1"/>
</dbReference>
<dbReference type="PANTHER" id="PTHR34258">
    <property type="entry name" value="ARMADILLO-LIKE HELICAL DOMAIN CONTAINING PROTEIN 1"/>
    <property type="match status" value="1"/>
</dbReference>